<accession>A0A8K0T7I6</accession>
<feature type="transmembrane region" description="Helical" evidence="2">
    <location>
        <begin position="84"/>
        <end position="101"/>
    </location>
</feature>
<proteinExistence type="predicted"/>
<protein>
    <submittedName>
        <fullName evidence="3">Uncharacterized protein</fullName>
    </submittedName>
</protein>
<keyword evidence="2" id="KW-1133">Transmembrane helix</keyword>
<keyword evidence="2" id="KW-0812">Transmembrane</keyword>
<evidence type="ECO:0000313" key="4">
    <source>
        <dbReference type="Proteomes" id="UP000813385"/>
    </source>
</evidence>
<gene>
    <name evidence="3" type="ORF">B0T11DRAFT_358882</name>
</gene>
<name>A0A8K0T7I6_9PEZI</name>
<dbReference type="AlphaFoldDB" id="A0A8K0T7I6"/>
<comment type="caution">
    <text evidence="3">The sequence shown here is derived from an EMBL/GenBank/DDBJ whole genome shotgun (WGS) entry which is preliminary data.</text>
</comment>
<keyword evidence="4" id="KW-1185">Reference proteome</keyword>
<evidence type="ECO:0000256" key="1">
    <source>
        <dbReference type="SAM" id="MobiDB-lite"/>
    </source>
</evidence>
<organism evidence="3 4">
    <name type="scientific">Plectosphaerella cucumerina</name>
    <dbReference type="NCBI Taxonomy" id="40658"/>
    <lineage>
        <taxon>Eukaryota</taxon>
        <taxon>Fungi</taxon>
        <taxon>Dikarya</taxon>
        <taxon>Ascomycota</taxon>
        <taxon>Pezizomycotina</taxon>
        <taxon>Sordariomycetes</taxon>
        <taxon>Hypocreomycetidae</taxon>
        <taxon>Glomerellales</taxon>
        <taxon>Plectosphaerellaceae</taxon>
        <taxon>Plectosphaerella</taxon>
    </lineage>
</organism>
<dbReference type="EMBL" id="JAGPXD010000006">
    <property type="protein sequence ID" value="KAH7349838.1"/>
    <property type="molecule type" value="Genomic_DNA"/>
</dbReference>
<feature type="non-terminal residue" evidence="3">
    <location>
        <position position="284"/>
    </location>
</feature>
<reference evidence="3" key="1">
    <citation type="journal article" date="2021" name="Nat. Commun.">
        <title>Genetic determinants of endophytism in the Arabidopsis root mycobiome.</title>
        <authorList>
            <person name="Mesny F."/>
            <person name="Miyauchi S."/>
            <person name="Thiergart T."/>
            <person name="Pickel B."/>
            <person name="Atanasova L."/>
            <person name="Karlsson M."/>
            <person name="Huettel B."/>
            <person name="Barry K.W."/>
            <person name="Haridas S."/>
            <person name="Chen C."/>
            <person name="Bauer D."/>
            <person name="Andreopoulos W."/>
            <person name="Pangilinan J."/>
            <person name="LaButti K."/>
            <person name="Riley R."/>
            <person name="Lipzen A."/>
            <person name="Clum A."/>
            <person name="Drula E."/>
            <person name="Henrissat B."/>
            <person name="Kohler A."/>
            <person name="Grigoriev I.V."/>
            <person name="Martin F.M."/>
            <person name="Hacquard S."/>
        </authorList>
    </citation>
    <scope>NUCLEOTIDE SEQUENCE</scope>
    <source>
        <strain evidence="3">MPI-CAGE-AT-0016</strain>
    </source>
</reference>
<evidence type="ECO:0000313" key="3">
    <source>
        <dbReference type="EMBL" id="KAH7349838.1"/>
    </source>
</evidence>
<dbReference type="Proteomes" id="UP000813385">
    <property type="component" value="Unassembled WGS sequence"/>
</dbReference>
<evidence type="ECO:0000256" key="2">
    <source>
        <dbReference type="SAM" id="Phobius"/>
    </source>
</evidence>
<sequence>CILHQLAFDTSLSSTYRSLSSSHTPPPQQLLFDTSSSSTQARLRHQLIFDTSQTSPPSFLVLLMYAALALSPDIANMHRSHPKLKMAASLFLIMLVMLLRLHQPLRPRRPGNLIGPVILAVVAFVLAIAFVIHRIHAHRVGISTWWRNRNPSLVALPRSPIGPYRPIELAVIRPHHLQLSDRMARDNNESRLSIRGFLSGAGGAGPGLVGVGVGNPGNNATVDVPGGPVSLGVGFDSEWQDAEMRHFGLAFTAWVRRRGGSMQMPGRETPDGQSAGHRRAASEF</sequence>
<feature type="region of interest" description="Disordered" evidence="1">
    <location>
        <begin position="261"/>
        <end position="284"/>
    </location>
</feature>
<keyword evidence="2" id="KW-0472">Membrane</keyword>
<feature type="transmembrane region" description="Helical" evidence="2">
    <location>
        <begin position="113"/>
        <end position="132"/>
    </location>
</feature>